<dbReference type="InterPro" id="IPR021448">
    <property type="entry name" value="DUF3098"/>
</dbReference>
<dbReference type="EMBL" id="SNRY01000245">
    <property type="protein sequence ID" value="KAA6343930.1"/>
    <property type="molecule type" value="Genomic_DNA"/>
</dbReference>
<keyword evidence="1" id="KW-1133">Transmembrane helix</keyword>
<organism evidence="2">
    <name type="scientific">termite gut metagenome</name>
    <dbReference type="NCBI Taxonomy" id="433724"/>
    <lineage>
        <taxon>unclassified sequences</taxon>
        <taxon>metagenomes</taxon>
        <taxon>organismal metagenomes</taxon>
    </lineage>
</organism>
<evidence type="ECO:0008006" key="4">
    <source>
        <dbReference type="Google" id="ProtNLM"/>
    </source>
</evidence>
<accession>A0A5J4SCM9</accession>
<proteinExistence type="predicted"/>
<comment type="caution">
    <text evidence="2">The sequence shown here is derived from an EMBL/GenBank/DDBJ whole genome shotgun (WGS) entry which is preliminary data.</text>
</comment>
<feature type="transmembrane region" description="Helical" evidence="1">
    <location>
        <begin position="52"/>
        <end position="69"/>
    </location>
</feature>
<dbReference type="AlphaFoldDB" id="A0A5J4SCM9"/>
<protein>
    <recommendedName>
        <fullName evidence="4">DUF3098 domain-containing protein</fullName>
    </recommendedName>
</protein>
<evidence type="ECO:0000256" key="1">
    <source>
        <dbReference type="SAM" id="Phobius"/>
    </source>
</evidence>
<keyword evidence="1" id="KW-0472">Membrane</keyword>
<dbReference type="Pfam" id="PF11297">
    <property type="entry name" value="DUF3098"/>
    <property type="match status" value="1"/>
</dbReference>
<evidence type="ECO:0000313" key="3">
    <source>
        <dbReference type="EMBL" id="KAA6343930.1"/>
    </source>
</evidence>
<name>A0A5J4SCM9_9ZZZZ</name>
<dbReference type="EMBL" id="SNRY01000245">
    <property type="protein sequence ID" value="KAA6343909.1"/>
    <property type="molecule type" value="Genomic_DNA"/>
</dbReference>
<sequence>MDKQKFAFDKTNFLLLAIGMVIIILGFILMTGSSSTEAAFEPDIFSTRRIKVAPVVCFFGFVFMIYAVLRKPKTKV</sequence>
<gene>
    <name evidence="2" type="ORF">EZS27_008417</name>
    <name evidence="3" type="ORF">EZS27_008438</name>
</gene>
<keyword evidence="1" id="KW-0812">Transmembrane</keyword>
<feature type="transmembrane region" description="Helical" evidence="1">
    <location>
        <begin position="12"/>
        <end position="32"/>
    </location>
</feature>
<reference evidence="2" key="1">
    <citation type="submission" date="2019-03" db="EMBL/GenBank/DDBJ databases">
        <title>Single cell metagenomics reveals metabolic interactions within the superorganism composed of flagellate Streblomastix strix and complex community of Bacteroidetes bacteria on its surface.</title>
        <authorList>
            <person name="Treitli S.C."/>
            <person name="Kolisko M."/>
            <person name="Husnik F."/>
            <person name="Keeling P."/>
            <person name="Hampl V."/>
        </authorList>
    </citation>
    <scope>NUCLEOTIDE SEQUENCE</scope>
    <source>
        <strain evidence="2">STM</strain>
    </source>
</reference>
<evidence type="ECO:0000313" key="2">
    <source>
        <dbReference type="EMBL" id="KAA6343909.1"/>
    </source>
</evidence>